<dbReference type="Pfam" id="PF14029">
    <property type="entry name" value="DUF4244"/>
    <property type="match status" value="1"/>
</dbReference>
<accession>A0A8I0FV49</accession>
<reference evidence="3 4" key="1">
    <citation type="submission" date="2020-07" db="EMBL/GenBank/DDBJ databases">
        <title>Sequencing the genomes of 1000 actinobacteria strains.</title>
        <authorList>
            <person name="Klenk H.-P."/>
        </authorList>
    </citation>
    <scope>NUCLEOTIDE SEQUENCE [LARGE SCALE GENOMIC DNA]</scope>
    <source>
        <strain evidence="3 4">DSM 19087</strain>
    </source>
</reference>
<sequence>MKKLSRAEPGQVTAEYAVGGVAAVTVAGAILGGPGSVMGRWVLDLVTDLVARAFTTTLPDLFRWPW</sequence>
<evidence type="ECO:0000313" key="2">
    <source>
        <dbReference type="EMBL" id="MBD1269576.1"/>
    </source>
</evidence>
<evidence type="ECO:0000256" key="1">
    <source>
        <dbReference type="SAM" id="Phobius"/>
    </source>
</evidence>
<reference evidence="2" key="2">
    <citation type="submission" date="2020-09" db="EMBL/GenBank/DDBJ databases">
        <title>Novel species in genus Aeromicrobium.</title>
        <authorList>
            <person name="Zhang G."/>
        </authorList>
    </citation>
    <scope>NUCLEOTIDE SEQUENCE</scope>
    <source>
        <strain evidence="2">SSW1-57</strain>
    </source>
</reference>
<evidence type="ECO:0000313" key="5">
    <source>
        <dbReference type="Proteomes" id="UP000659061"/>
    </source>
</evidence>
<dbReference type="EMBL" id="JACWMT010000001">
    <property type="protein sequence ID" value="MBD1269576.1"/>
    <property type="molecule type" value="Genomic_DNA"/>
</dbReference>
<dbReference type="InterPro" id="IPR025338">
    <property type="entry name" value="DUF4244"/>
</dbReference>
<dbReference type="Proteomes" id="UP000587211">
    <property type="component" value="Unassembled WGS sequence"/>
</dbReference>
<evidence type="ECO:0000313" key="3">
    <source>
        <dbReference type="EMBL" id="NYI39769.1"/>
    </source>
</evidence>
<gene>
    <name evidence="3" type="ORF">BJ975_003144</name>
    <name evidence="2" type="ORF">IDH50_04975</name>
</gene>
<keyword evidence="1" id="KW-0812">Transmembrane</keyword>
<name>A0A8I0FV49_9ACTN</name>
<protein>
    <submittedName>
        <fullName evidence="2">DUF4244 domain-containing protein</fullName>
    </submittedName>
</protein>
<organism evidence="2 5">
    <name type="scientific">Aeromicrobium tamlense</name>
    <dbReference type="NCBI Taxonomy" id="375541"/>
    <lineage>
        <taxon>Bacteria</taxon>
        <taxon>Bacillati</taxon>
        <taxon>Actinomycetota</taxon>
        <taxon>Actinomycetes</taxon>
        <taxon>Propionibacteriales</taxon>
        <taxon>Nocardioidaceae</taxon>
        <taxon>Aeromicrobium</taxon>
    </lineage>
</organism>
<dbReference type="Proteomes" id="UP000659061">
    <property type="component" value="Unassembled WGS sequence"/>
</dbReference>
<dbReference type="AlphaFoldDB" id="A0A8I0FV49"/>
<keyword evidence="1" id="KW-0472">Membrane</keyword>
<keyword evidence="1" id="KW-1133">Transmembrane helix</keyword>
<comment type="caution">
    <text evidence="2">The sequence shown here is derived from an EMBL/GenBank/DDBJ whole genome shotgun (WGS) entry which is preliminary data.</text>
</comment>
<dbReference type="RefSeq" id="WP_179427694.1">
    <property type="nucleotide sequence ID" value="NZ_BAAAMP010000002.1"/>
</dbReference>
<keyword evidence="4" id="KW-1185">Reference proteome</keyword>
<evidence type="ECO:0000313" key="4">
    <source>
        <dbReference type="Proteomes" id="UP000587211"/>
    </source>
</evidence>
<dbReference type="EMBL" id="JACBZN010000001">
    <property type="protein sequence ID" value="NYI39769.1"/>
    <property type="molecule type" value="Genomic_DNA"/>
</dbReference>
<proteinExistence type="predicted"/>
<feature type="transmembrane region" description="Helical" evidence="1">
    <location>
        <begin position="12"/>
        <end position="31"/>
    </location>
</feature>